<dbReference type="SUPFAM" id="SSF56507">
    <property type="entry name" value="Methionine synthase activation domain-like"/>
    <property type="match status" value="1"/>
</dbReference>
<comment type="caution">
    <text evidence="2">The sequence shown here is derived from an EMBL/GenBank/DDBJ whole genome shotgun (WGS) entry which is preliminary data.</text>
</comment>
<dbReference type="GO" id="GO:0008705">
    <property type="term" value="F:methionine synthase activity"/>
    <property type="evidence" value="ECO:0007669"/>
    <property type="project" value="InterPro"/>
</dbReference>
<dbReference type="InterPro" id="IPR004223">
    <property type="entry name" value="VitB12-dep_Met_synth_activ_dom"/>
</dbReference>
<reference evidence="2 3" key="1">
    <citation type="submission" date="2018-08" db="EMBL/GenBank/DDBJ databases">
        <title>A genome reference for cultivated species of the human gut microbiota.</title>
        <authorList>
            <person name="Zou Y."/>
            <person name="Xue W."/>
            <person name="Luo G."/>
        </authorList>
    </citation>
    <scope>NUCLEOTIDE SEQUENCE [LARGE SCALE GENOMIC DNA]</scope>
    <source>
        <strain evidence="2 3">AM18-6</strain>
    </source>
</reference>
<dbReference type="AlphaFoldDB" id="A0A396C9W2"/>
<dbReference type="Pfam" id="PF02965">
    <property type="entry name" value="Met_synt_B12"/>
    <property type="match status" value="1"/>
</dbReference>
<proteinExistence type="predicted"/>
<dbReference type="GO" id="GO:0032259">
    <property type="term" value="P:methylation"/>
    <property type="evidence" value="ECO:0007669"/>
    <property type="project" value="UniProtKB-KW"/>
</dbReference>
<feature type="domain" description="AdoMet activation" evidence="1">
    <location>
        <begin position="96"/>
        <end position="224"/>
    </location>
</feature>
<dbReference type="Proteomes" id="UP000266644">
    <property type="component" value="Unassembled WGS sequence"/>
</dbReference>
<keyword evidence="2" id="KW-0489">Methyltransferase</keyword>
<dbReference type="EMBL" id="QRJE01000001">
    <property type="protein sequence ID" value="RHH16426.1"/>
    <property type="molecule type" value="Genomic_DNA"/>
</dbReference>
<dbReference type="InterPro" id="IPR017342">
    <property type="entry name" value="S-AdoMet-dep_Met_synth_prd"/>
</dbReference>
<evidence type="ECO:0000259" key="1">
    <source>
        <dbReference type="Pfam" id="PF02965"/>
    </source>
</evidence>
<name>A0A396C9W2_BACFG</name>
<evidence type="ECO:0000313" key="2">
    <source>
        <dbReference type="EMBL" id="RHH16426.1"/>
    </source>
</evidence>
<protein>
    <submittedName>
        <fullName evidence="2">5-methyltetrahydrofolate--homocysteine methyltransferase</fullName>
    </submittedName>
</protein>
<organism evidence="2 3">
    <name type="scientific">Bacteroides fragilis</name>
    <dbReference type="NCBI Taxonomy" id="817"/>
    <lineage>
        <taxon>Bacteria</taxon>
        <taxon>Pseudomonadati</taxon>
        <taxon>Bacteroidota</taxon>
        <taxon>Bacteroidia</taxon>
        <taxon>Bacteroidales</taxon>
        <taxon>Bacteroidaceae</taxon>
        <taxon>Bacteroides</taxon>
    </lineage>
</organism>
<dbReference type="PIRSF" id="PIRSF037984">
    <property type="entry name" value="Met_synth_TM0269_prd"/>
    <property type="match status" value="1"/>
</dbReference>
<gene>
    <name evidence="2" type="ORF">DW228_00510</name>
</gene>
<keyword evidence="2" id="KW-0808">Transferase</keyword>
<accession>A0A396C9W2</accession>
<dbReference type="InterPro" id="IPR037010">
    <property type="entry name" value="VitB12-dep_Met_synth_activ_sf"/>
</dbReference>
<dbReference type="RefSeq" id="WP_122329782.1">
    <property type="nucleotide sequence ID" value="NZ_JAQDYY010000004.1"/>
</dbReference>
<evidence type="ECO:0000313" key="3">
    <source>
        <dbReference type="Proteomes" id="UP000266644"/>
    </source>
</evidence>
<sequence length="233" mass="25611">MFMNPHIVEGCLPFTSLRLDPEDISLSMGAGYVPDAEMRAMCRALEEEIAGICIPRFLYILFDSEPAGTCEVGVNGICLKTGAVITPYLKDAAGYALFVATAGREFEAFQHETCARGDILREFLLDAYGSAIAEAVVREVCRKVETQMFSLGYGVSHPYSPGYCGWHVTQQQLLFSCLPESPCGIRLSDSSLMSPIKSVSGILAYGPRMAKRKYGCELCGKADCYKNRNKLKR</sequence>
<dbReference type="Gene3D" id="3.40.109.40">
    <property type="match status" value="1"/>
</dbReference>